<sequence length="26" mass="2952">MSRNSLVLPLGVTRLTDWHLLCAIEI</sequence>
<dbReference type="AlphaFoldDB" id="A0A2P2PMB1"/>
<proteinExistence type="predicted"/>
<accession>A0A2P2PMB1</accession>
<name>A0A2P2PMB1_RHIMU</name>
<protein>
    <submittedName>
        <fullName evidence="1">Uncharacterized protein</fullName>
    </submittedName>
</protein>
<dbReference type="EMBL" id="GGEC01075380">
    <property type="protein sequence ID" value="MBX55864.1"/>
    <property type="molecule type" value="Transcribed_RNA"/>
</dbReference>
<reference evidence="1" key="1">
    <citation type="submission" date="2018-02" db="EMBL/GenBank/DDBJ databases">
        <title>Rhizophora mucronata_Transcriptome.</title>
        <authorList>
            <person name="Meera S.P."/>
            <person name="Sreeshan A."/>
            <person name="Augustine A."/>
        </authorList>
    </citation>
    <scope>NUCLEOTIDE SEQUENCE</scope>
    <source>
        <tissue evidence="1">Leaf</tissue>
    </source>
</reference>
<evidence type="ECO:0000313" key="1">
    <source>
        <dbReference type="EMBL" id="MBX55864.1"/>
    </source>
</evidence>
<organism evidence="1">
    <name type="scientific">Rhizophora mucronata</name>
    <name type="common">Asiatic mangrove</name>
    <dbReference type="NCBI Taxonomy" id="61149"/>
    <lineage>
        <taxon>Eukaryota</taxon>
        <taxon>Viridiplantae</taxon>
        <taxon>Streptophyta</taxon>
        <taxon>Embryophyta</taxon>
        <taxon>Tracheophyta</taxon>
        <taxon>Spermatophyta</taxon>
        <taxon>Magnoliopsida</taxon>
        <taxon>eudicotyledons</taxon>
        <taxon>Gunneridae</taxon>
        <taxon>Pentapetalae</taxon>
        <taxon>rosids</taxon>
        <taxon>fabids</taxon>
        <taxon>Malpighiales</taxon>
        <taxon>Rhizophoraceae</taxon>
        <taxon>Rhizophora</taxon>
    </lineage>
</organism>